<evidence type="ECO:0000256" key="3">
    <source>
        <dbReference type="SAM" id="SignalP"/>
    </source>
</evidence>
<dbReference type="Proteomes" id="UP000594263">
    <property type="component" value="Unplaced"/>
</dbReference>
<dbReference type="CDD" id="cd00042">
    <property type="entry name" value="CY"/>
    <property type="match status" value="1"/>
</dbReference>
<dbReference type="AlphaFoldDB" id="A0A7N0TK33"/>
<feature type="chain" id="PRO_5029887067" description="Cystatin domain-containing protein" evidence="3">
    <location>
        <begin position="25"/>
        <end position="125"/>
    </location>
</feature>
<proteinExistence type="predicted"/>
<dbReference type="EnsemblPlants" id="Kaladp0039s0193.1.v1.1">
    <property type="protein sequence ID" value="Kaladp0039s0193.1.v1.1.CDS.1"/>
    <property type="gene ID" value="Kaladp0039s0193.v1.1"/>
</dbReference>
<feature type="domain" description="Cystatin" evidence="4">
    <location>
        <begin position="35"/>
        <end position="114"/>
    </location>
</feature>
<evidence type="ECO:0000256" key="2">
    <source>
        <dbReference type="ARBA" id="ARBA00022704"/>
    </source>
</evidence>
<protein>
    <recommendedName>
        <fullName evidence="4">Cystatin domain-containing protein</fullName>
    </recommendedName>
</protein>
<evidence type="ECO:0000313" key="5">
    <source>
        <dbReference type="EnsemblPlants" id="Kaladp0039s0193.1.v1.1.CDS.1"/>
    </source>
</evidence>
<evidence type="ECO:0000313" key="6">
    <source>
        <dbReference type="Proteomes" id="UP000594263"/>
    </source>
</evidence>
<evidence type="ECO:0000256" key="1">
    <source>
        <dbReference type="ARBA" id="ARBA00022690"/>
    </source>
</evidence>
<dbReference type="GO" id="GO:0004869">
    <property type="term" value="F:cysteine-type endopeptidase inhibitor activity"/>
    <property type="evidence" value="ECO:0007669"/>
    <property type="project" value="UniProtKB-KW"/>
</dbReference>
<dbReference type="Gene3D" id="3.10.450.10">
    <property type="match status" value="1"/>
</dbReference>
<dbReference type="PANTHER" id="PTHR47364">
    <property type="entry name" value="CYSTEINE PROTEINASE INHIBITOR 5"/>
    <property type="match status" value="1"/>
</dbReference>
<keyword evidence="2" id="KW-0789">Thiol protease inhibitor</keyword>
<name>A0A7N0TK33_KALFE</name>
<dbReference type="Pfam" id="PF16845">
    <property type="entry name" value="SQAPI"/>
    <property type="match status" value="1"/>
</dbReference>
<dbReference type="PANTHER" id="PTHR47364:SF2">
    <property type="entry name" value="CYSTEINE PROTEINASE INHIBITOR 5"/>
    <property type="match status" value="1"/>
</dbReference>
<organism evidence="5 6">
    <name type="scientific">Kalanchoe fedtschenkoi</name>
    <name type="common">Lavender scallops</name>
    <name type="synonym">South American air plant</name>
    <dbReference type="NCBI Taxonomy" id="63787"/>
    <lineage>
        <taxon>Eukaryota</taxon>
        <taxon>Viridiplantae</taxon>
        <taxon>Streptophyta</taxon>
        <taxon>Embryophyta</taxon>
        <taxon>Tracheophyta</taxon>
        <taxon>Spermatophyta</taxon>
        <taxon>Magnoliopsida</taxon>
        <taxon>eudicotyledons</taxon>
        <taxon>Gunneridae</taxon>
        <taxon>Pentapetalae</taxon>
        <taxon>Saxifragales</taxon>
        <taxon>Crassulaceae</taxon>
        <taxon>Kalanchoe</taxon>
    </lineage>
</organism>
<dbReference type="PROSITE" id="PS51257">
    <property type="entry name" value="PROKAR_LIPOPROTEIN"/>
    <property type="match status" value="1"/>
</dbReference>
<keyword evidence="6" id="KW-1185">Reference proteome</keyword>
<keyword evidence="1" id="KW-0646">Protease inhibitor</keyword>
<sequence>MAASKSTTLFLIILIACIVPQISSSRSRPQDWELIKNIGDPKIVSLAEFAIDEHAKVAHESLTLKKLHKAYYKVVTGTLYRLFFTATRDRHTRRYIALVLVKLDGSQKLLHFSEIALIKRVSNIN</sequence>
<dbReference type="Gramene" id="Kaladp0039s0193.1.v1.1">
    <property type="protein sequence ID" value="Kaladp0039s0193.1.v1.1.CDS.1"/>
    <property type="gene ID" value="Kaladp0039s0193.v1.1"/>
</dbReference>
<accession>A0A7N0TK33</accession>
<feature type="signal peptide" evidence="3">
    <location>
        <begin position="1"/>
        <end position="24"/>
    </location>
</feature>
<dbReference type="InterPro" id="IPR046350">
    <property type="entry name" value="Cystatin_sf"/>
</dbReference>
<keyword evidence="3" id="KW-0732">Signal</keyword>
<reference evidence="5" key="1">
    <citation type="submission" date="2021-01" db="UniProtKB">
        <authorList>
            <consortium name="EnsemblPlants"/>
        </authorList>
    </citation>
    <scope>IDENTIFICATION</scope>
</reference>
<dbReference type="InterPro" id="IPR000010">
    <property type="entry name" value="Cystatin_dom"/>
</dbReference>
<evidence type="ECO:0000259" key="4">
    <source>
        <dbReference type="Pfam" id="PF16845"/>
    </source>
</evidence>
<dbReference type="SUPFAM" id="SSF54403">
    <property type="entry name" value="Cystatin/monellin"/>
    <property type="match status" value="1"/>
</dbReference>